<name>A0A6C1B061_9RHOO</name>
<dbReference type="SMART" id="SM00267">
    <property type="entry name" value="GGDEF"/>
    <property type="match status" value="1"/>
</dbReference>
<feature type="domain" description="Response regulatory" evidence="4">
    <location>
        <begin position="7"/>
        <end position="123"/>
    </location>
</feature>
<dbReference type="InterPro" id="IPR043128">
    <property type="entry name" value="Rev_trsase/Diguanyl_cyclase"/>
</dbReference>
<keyword evidence="3" id="KW-0597">Phosphoprotein</keyword>
<dbReference type="Pfam" id="PF00990">
    <property type="entry name" value="GGDEF"/>
    <property type="match status" value="1"/>
</dbReference>
<dbReference type="SUPFAM" id="SSF52172">
    <property type="entry name" value="CheY-like"/>
    <property type="match status" value="1"/>
</dbReference>
<dbReference type="InterPro" id="IPR050469">
    <property type="entry name" value="Diguanylate_Cyclase"/>
</dbReference>
<dbReference type="EC" id="2.7.7.65" evidence="1"/>
<evidence type="ECO:0000313" key="6">
    <source>
        <dbReference type="EMBL" id="QID16379.1"/>
    </source>
</evidence>
<dbReference type="EMBL" id="CP048836">
    <property type="protein sequence ID" value="QID16379.1"/>
    <property type="molecule type" value="Genomic_DNA"/>
</dbReference>
<dbReference type="Proteomes" id="UP000501991">
    <property type="component" value="Chromosome"/>
</dbReference>
<dbReference type="NCBIfam" id="TIGR00254">
    <property type="entry name" value="GGDEF"/>
    <property type="match status" value="1"/>
</dbReference>
<dbReference type="PANTHER" id="PTHR45138">
    <property type="entry name" value="REGULATORY COMPONENTS OF SENSORY TRANSDUCTION SYSTEM"/>
    <property type="match status" value="1"/>
</dbReference>
<comment type="catalytic activity">
    <reaction evidence="2">
        <text>2 GTP = 3',3'-c-di-GMP + 2 diphosphate</text>
        <dbReference type="Rhea" id="RHEA:24898"/>
        <dbReference type="ChEBI" id="CHEBI:33019"/>
        <dbReference type="ChEBI" id="CHEBI:37565"/>
        <dbReference type="ChEBI" id="CHEBI:58805"/>
        <dbReference type="EC" id="2.7.7.65"/>
    </reaction>
</comment>
<dbReference type="Gene3D" id="3.40.50.2300">
    <property type="match status" value="1"/>
</dbReference>
<dbReference type="InterPro" id="IPR000160">
    <property type="entry name" value="GGDEF_dom"/>
</dbReference>
<dbReference type="GO" id="GO:0000160">
    <property type="term" value="P:phosphorelay signal transduction system"/>
    <property type="evidence" value="ECO:0007669"/>
    <property type="project" value="InterPro"/>
</dbReference>
<evidence type="ECO:0000256" key="2">
    <source>
        <dbReference type="ARBA" id="ARBA00034247"/>
    </source>
</evidence>
<dbReference type="Gene3D" id="3.30.70.270">
    <property type="match status" value="1"/>
</dbReference>
<evidence type="ECO:0000256" key="3">
    <source>
        <dbReference type="PROSITE-ProRule" id="PRU00169"/>
    </source>
</evidence>
<dbReference type="GO" id="GO:0052621">
    <property type="term" value="F:diguanylate cyclase activity"/>
    <property type="evidence" value="ECO:0007669"/>
    <property type="project" value="UniProtKB-EC"/>
</dbReference>
<dbReference type="SUPFAM" id="SSF55073">
    <property type="entry name" value="Nucleotide cyclase"/>
    <property type="match status" value="1"/>
</dbReference>
<dbReference type="InterPro" id="IPR001789">
    <property type="entry name" value="Sig_transdc_resp-reg_receiver"/>
</dbReference>
<evidence type="ECO:0000256" key="1">
    <source>
        <dbReference type="ARBA" id="ARBA00012528"/>
    </source>
</evidence>
<evidence type="ECO:0000313" key="7">
    <source>
        <dbReference type="Proteomes" id="UP000501991"/>
    </source>
</evidence>
<dbReference type="PANTHER" id="PTHR45138:SF9">
    <property type="entry name" value="DIGUANYLATE CYCLASE DGCM-RELATED"/>
    <property type="match status" value="1"/>
</dbReference>
<dbReference type="CDD" id="cd01949">
    <property type="entry name" value="GGDEF"/>
    <property type="match status" value="1"/>
</dbReference>
<dbReference type="InterPro" id="IPR011006">
    <property type="entry name" value="CheY-like_superfamily"/>
</dbReference>
<dbReference type="CDD" id="cd19920">
    <property type="entry name" value="REC_PA4781-like"/>
    <property type="match status" value="1"/>
</dbReference>
<gene>
    <name evidence="6" type="ORF">G3580_01285</name>
</gene>
<accession>A0A6C1B061</accession>
<dbReference type="GO" id="GO:0005886">
    <property type="term" value="C:plasma membrane"/>
    <property type="evidence" value="ECO:0007669"/>
    <property type="project" value="TreeGrafter"/>
</dbReference>
<dbReference type="KEGG" id="azq:G3580_01285"/>
<proteinExistence type="predicted"/>
<feature type="modified residue" description="4-aspartylphosphate" evidence="3">
    <location>
        <position position="56"/>
    </location>
</feature>
<evidence type="ECO:0000259" key="4">
    <source>
        <dbReference type="PROSITE" id="PS50110"/>
    </source>
</evidence>
<dbReference type="SMART" id="SM00448">
    <property type="entry name" value="REC"/>
    <property type="match status" value="1"/>
</dbReference>
<feature type="domain" description="GGDEF" evidence="5">
    <location>
        <begin position="166"/>
        <end position="303"/>
    </location>
</feature>
<reference evidence="6 7" key="1">
    <citation type="submission" date="2020-02" db="EMBL/GenBank/DDBJ databases">
        <title>Nitrogenibacter mangrovi gen. nov., sp. nov. isolated from mangrove sediment, a denitrifying betaproteobacterium.</title>
        <authorList>
            <person name="Liao H."/>
            <person name="Tian Y."/>
        </authorList>
    </citation>
    <scope>NUCLEOTIDE SEQUENCE [LARGE SCALE GENOMIC DNA]</scope>
    <source>
        <strain evidence="6 7">M9-3-2</strain>
    </source>
</reference>
<dbReference type="RefSeq" id="WP_173763547.1">
    <property type="nucleotide sequence ID" value="NZ_CP048836.1"/>
</dbReference>
<evidence type="ECO:0000259" key="5">
    <source>
        <dbReference type="PROSITE" id="PS50887"/>
    </source>
</evidence>
<dbReference type="FunFam" id="3.30.70.270:FF:000001">
    <property type="entry name" value="Diguanylate cyclase domain protein"/>
    <property type="match status" value="1"/>
</dbReference>
<dbReference type="AlphaFoldDB" id="A0A6C1B061"/>
<dbReference type="GO" id="GO:0043709">
    <property type="term" value="P:cell adhesion involved in single-species biofilm formation"/>
    <property type="evidence" value="ECO:0007669"/>
    <property type="project" value="TreeGrafter"/>
</dbReference>
<keyword evidence="7" id="KW-1185">Reference proteome</keyword>
<dbReference type="GO" id="GO:1902201">
    <property type="term" value="P:negative regulation of bacterial-type flagellum-dependent cell motility"/>
    <property type="evidence" value="ECO:0007669"/>
    <property type="project" value="TreeGrafter"/>
</dbReference>
<dbReference type="Pfam" id="PF00072">
    <property type="entry name" value="Response_reg"/>
    <property type="match status" value="1"/>
</dbReference>
<dbReference type="PROSITE" id="PS50887">
    <property type="entry name" value="GGDEF"/>
    <property type="match status" value="1"/>
</dbReference>
<sequence length="307" mass="33430">MDESKPRVLIVDDERSNINILGNLLVPEFDVVVATDGAAALNRAFAEQRPDLILLDVMMPGMDGYEVCRRLKADEATRDIPVIFISAMGEEDDEALGLQIGAVDYVTKPFSPPILKMRIRTHVELKRLRDHWQRLSTVDGLTQIANRRAFDEALASAWRCGIRLGHPLALILADVDHFKAYNDHHGHAEGDRCLYTVAQALAAQTKRACDTVARYGGEEFVCLMPGVDLAGAQTVAQRMGAAVAEAAIPHRHPIVDGTVSISIGVAVVVPSVDLAPEVLLVEADRRLYEAKRAGRNRLCAGSVDAPG</sequence>
<dbReference type="PROSITE" id="PS50110">
    <property type="entry name" value="RESPONSE_REGULATORY"/>
    <property type="match status" value="1"/>
</dbReference>
<protein>
    <recommendedName>
        <fullName evidence="1">diguanylate cyclase</fullName>
        <ecNumber evidence="1">2.7.7.65</ecNumber>
    </recommendedName>
</protein>
<organism evidence="6 7">
    <name type="scientific">Nitrogeniibacter mangrovi</name>
    <dbReference type="NCBI Taxonomy" id="2016596"/>
    <lineage>
        <taxon>Bacteria</taxon>
        <taxon>Pseudomonadati</taxon>
        <taxon>Pseudomonadota</taxon>
        <taxon>Betaproteobacteria</taxon>
        <taxon>Rhodocyclales</taxon>
        <taxon>Zoogloeaceae</taxon>
        <taxon>Nitrogeniibacter</taxon>
    </lineage>
</organism>
<dbReference type="InterPro" id="IPR029787">
    <property type="entry name" value="Nucleotide_cyclase"/>
</dbReference>